<dbReference type="RefSeq" id="WP_073478576.1">
    <property type="nucleotide sequence ID" value="NZ_FQZU01000044.1"/>
</dbReference>
<evidence type="ECO:0000259" key="3">
    <source>
        <dbReference type="Pfam" id="PF09822"/>
    </source>
</evidence>
<keyword evidence="2" id="KW-1133">Transmembrane helix</keyword>
<evidence type="ECO:0000256" key="2">
    <source>
        <dbReference type="SAM" id="Phobius"/>
    </source>
</evidence>
<evidence type="ECO:0000313" key="5">
    <source>
        <dbReference type="EMBL" id="SHL08398.1"/>
    </source>
</evidence>
<feature type="domain" description="DUF7088" evidence="4">
    <location>
        <begin position="44"/>
        <end position="143"/>
    </location>
</feature>
<keyword evidence="6" id="KW-1185">Reference proteome</keyword>
<proteinExistence type="predicted"/>
<keyword evidence="2" id="KW-0812">Transmembrane</keyword>
<protein>
    <submittedName>
        <fullName evidence="5">ABC-type uncharacterized transport system involved in gliding motility, auxiliary component</fullName>
    </submittedName>
</protein>
<sequence length="629" mass="70834">MTQAKERNLGKNLFSGAGLIILAVIVILVNVLFASASWRWDATEEKAYSLSDGTIEVISGLKHRVTVQLFYSSSQTKLPVYLKAYAKRVQELLQEYELKSKGMVAFEMCDPLPDSVEEEWADIYGMEAKQLQTGEKVYFGLIAYCRDREEIIPFLDYSRDQVLEYDLTRTIAQLTNEKKKTIGVLSTLPVMGQTQVPGMPQAPGAQDKAWYFVQELKKNYNVVEVTPLAANIDEDIDLLIVQHPKMLRPETQYAIDQYISSGHNAIIMVDPICTVDQTASRGRGGINFSSLEPLFKAWGIAMDPQKVAVDIGQATQVRNRFNVVEADPSWITVREEYLDRKDPATSNLEEMLFPMAGVVRTLDGFTMEFTTLVSTSPDSGLINSFDATLGARTIKQDFESGDKSLALAARIHGVFPTAFPDGPPEAAKKLIGEQDIAANNNPLNKESTVLIIADVDFLYDDICMVAMRTPFGFAMSMPRNDNMNMFINAAEMLTGSNALISIRSRGKTERPFTKVLDLKSQAQSKWLAKEKELMDRVDATQKKLTDLENQKDADQRFIMSPEQRDEIDKFKEEKREVEQELKEVRKNLRSDIVSLGWLLKFINVLLMPILVALLGIGFAIYRHKRMKKA</sequence>
<accession>A0A1M6XR83</accession>
<dbReference type="Pfam" id="PF09822">
    <property type="entry name" value="ABC_transp_aux"/>
    <property type="match status" value="1"/>
</dbReference>
<evidence type="ECO:0000259" key="4">
    <source>
        <dbReference type="Pfam" id="PF23357"/>
    </source>
</evidence>
<evidence type="ECO:0000313" key="6">
    <source>
        <dbReference type="Proteomes" id="UP000183994"/>
    </source>
</evidence>
<gene>
    <name evidence="5" type="ORF">SAMN02745216_04588</name>
</gene>
<feature type="transmembrane region" description="Helical" evidence="2">
    <location>
        <begin position="12"/>
        <end position="33"/>
    </location>
</feature>
<reference evidence="6" key="1">
    <citation type="submission" date="2016-11" db="EMBL/GenBank/DDBJ databases">
        <authorList>
            <person name="Varghese N."/>
            <person name="Submissions S."/>
        </authorList>
    </citation>
    <scope>NUCLEOTIDE SEQUENCE [LARGE SCALE GENOMIC DNA]</scope>
    <source>
        <strain evidence="6">DSM 16219</strain>
    </source>
</reference>
<dbReference type="OrthoDB" id="9777219at2"/>
<name>A0A1M6XR83_9BACT</name>
<dbReference type="AlphaFoldDB" id="A0A1M6XR83"/>
<keyword evidence="2" id="KW-0472">Membrane</keyword>
<dbReference type="Proteomes" id="UP000183994">
    <property type="component" value="Unassembled WGS sequence"/>
</dbReference>
<dbReference type="Pfam" id="PF23357">
    <property type="entry name" value="DUF7088"/>
    <property type="match status" value="1"/>
</dbReference>
<feature type="domain" description="ABC-type uncharacterised transport system" evidence="3">
    <location>
        <begin position="179"/>
        <end position="489"/>
    </location>
</feature>
<evidence type="ECO:0000256" key="1">
    <source>
        <dbReference type="SAM" id="Coils"/>
    </source>
</evidence>
<dbReference type="InterPro" id="IPR055396">
    <property type="entry name" value="DUF7088"/>
</dbReference>
<keyword evidence="1" id="KW-0175">Coiled coil</keyword>
<feature type="transmembrane region" description="Helical" evidence="2">
    <location>
        <begin position="597"/>
        <end position="621"/>
    </location>
</feature>
<dbReference type="STRING" id="1121393.SAMN02745216_04588"/>
<dbReference type="InterPro" id="IPR019196">
    <property type="entry name" value="ABC_transp_unknown"/>
</dbReference>
<organism evidence="5 6">
    <name type="scientific">Desulfatibacillum alkenivorans DSM 16219</name>
    <dbReference type="NCBI Taxonomy" id="1121393"/>
    <lineage>
        <taxon>Bacteria</taxon>
        <taxon>Pseudomonadati</taxon>
        <taxon>Thermodesulfobacteriota</taxon>
        <taxon>Desulfobacteria</taxon>
        <taxon>Desulfobacterales</taxon>
        <taxon>Desulfatibacillaceae</taxon>
        <taxon>Desulfatibacillum</taxon>
    </lineage>
</organism>
<feature type="coiled-coil region" evidence="1">
    <location>
        <begin position="530"/>
        <end position="591"/>
    </location>
</feature>
<dbReference type="EMBL" id="FQZU01000044">
    <property type="protein sequence ID" value="SHL08398.1"/>
    <property type="molecule type" value="Genomic_DNA"/>
</dbReference>